<gene>
    <name evidence="3" type="ORF">B7P43_G12431</name>
</gene>
<dbReference type="InterPro" id="IPR052356">
    <property type="entry name" value="Thiol_S-MT"/>
</dbReference>
<protein>
    <recommendedName>
        <fullName evidence="2">Methyltransferase type 11 domain-containing protein</fullName>
    </recommendedName>
</protein>
<evidence type="ECO:0000313" key="3">
    <source>
        <dbReference type="EMBL" id="PNF13780.1"/>
    </source>
</evidence>
<keyword evidence="1" id="KW-0472">Membrane</keyword>
<dbReference type="Proteomes" id="UP000235965">
    <property type="component" value="Unassembled WGS sequence"/>
</dbReference>
<dbReference type="Pfam" id="PF08241">
    <property type="entry name" value="Methyltransf_11"/>
    <property type="match status" value="1"/>
</dbReference>
<dbReference type="PANTHER" id="PTHR45036:SF1">
    <property type="entry name" value="METHYLTRANSFERASE LIKE 7A"/>
    <property type="match status" value="1"/>
</dbReference>
<dbReference type="AlphaFoldDB" id="A0A2J7PBS8"/>
<dbReference type="OrthoDB" id="416496at2759"/>
<keyword evidence="1" id="KW-1133">Transmembrane helix</keyword>
<name>A0A2J7PBS8_9NEOP</name>
<dbReference type="EMBL" id="NEVH01027075">
    <property type="protein sequence ID" value="PNF13780.1"/>
    <property type="molecule type" value="Genomic_DNA"/>
</dbReference>
<keyword evidence="4" id="KW-1185">Reference proteome</keyword>
<sequence length="281" mass="32254">MHLKRLTEFEELSLPVLSVRMSAFDITVLQYFTAYGLPVLSIVSFMLLIARNLSLIRSWILSRAISSFDASYESCLVDHKKSLFLPLHDIVSSDWKLRNKGCIRIVEIGFRTGENIKYYPKNSHLVVVDRNVYIHAYLNSNPGLTSKVNIERVILSSEDRLEAIPDSSVDAVVATFVLCSVTRINLILSEIKRILAPGGLYLYLEHCPDPRDTFLYKMQNFLTTTKLWPMIFDGCHLNRNALQEIKLAQFSDMNYQYVMIDSEHNKFSKLMRIHVIGTAVK</sequence>
<dbReference type="Gene3D" id="3.40.50.150">
    <property type="entry name" value="Vaccinia Virus protein VP39"/>
    <property type="match status" value="1"/>
</dbReference>
<dbReference type="InterPro" id="IPR029063">
    <property type="entry name" value="SAM-dependent_MTases_sf"/>
</dbReference>
<organism evidence="3 4">
    <name type="scientific">Cryptotermes secundus</name>
    <dbReference type="NCBI Taxonomy" id="105785"/>
    <lineage>
        <taxon>Eukaryota</taxon>
        <taxon>Metazoa</taxon>
        <taxon>Ecdysozoa</taxon>
        <taxon>Arthropoda</taxon>
        <taxon>Hexapoda</taxon>
        <taxon>Insecta</taxon>
        <taxon>Pterygota</taxon>
        <taxon>Neoptera</taxon>
        <taxon>Polyneoptera</taxon>
        <taxon>Dictyoptera</taxon>
        <taxon>Blattodea</taxon>
        <taxon>Blattoidea</taxon>
        <taxon>Termitoidae</taxon>
        <taxon>Kalotermitidae</taxon>
        <taxon>Cryptotermitinae</taxon>
        <taxon>Cryptotermes</taxon>
    </lineage>
</organism>
<keyword evidence="1" id="KW-0812">Transmembrane</keyword>
<dbReference type="InParanoid" id="A0A2J7PBS8"/>
<dbReference type="InterPro" id="IPR013216">
    <property type="entry name" value="Methyltransf_11"/>
</dbReference>
<dbReference type="STRING" id="105785.A0A2J7PBS8"/>
<accession>A0A2J7PBS8</accession>
<dbReference type="CDD" id="cd02440">
    <property type="entry name" value="AdoMet_MTases"/>
    <property type="match status" value="1"/>
</dbReference>
<dbReference type="PANTHER" id="PTHR45036">
    <property type="entry name" value="METHYLTRANSFERASE LIKE 7B"/>
    <property type="match status" value="1"/>
</dbReference>
<reference evidence="3 4" key="1">
    <citation type="submission" date="2017-12" db="EMBL/GenBank/DDBJ databases">
        <title>Hemimetabolous genomes reveal molecular basis of termite eusociality.</title>
        <authorList>
            <person name="Harrison M.C."/>
            <person name="Jongepier E."/>
            <person name="Robertson H.M."/>
            <person name="Arning N."/>
            <person name="Bitard-Feildel T."/>
            <person name="Chao H."/>
            <person name="Childers C.P."/>
            <person name="Dinh H."/>
            <person name="Doddapaneni H."/>
            <person name="Dugan S."/>
            <person name="Gowin J."/>
            <person name="Greiner C."/>
            <person name="Han Y."/>
            <person name="Hu H."/>
            <person name="Hughes D.S.T."/>
            <person name="Huylmans A.-K."/>
            <person name="Kemena C."/>
            <person name="Kremer L.P.M."/>
            <person name="Lee S.L."/>
            <person name="Lopez-Ezquerra A."/>
            <person name="Mallet L."/>
            <person name="Monroy-Kuhn J.M."/>
            <person name="Moser A."/>
            <person name="Murali S.C."/>
            <person name="Muzny D.M."/>
            <person name="Otani S."/>
            <person name="Piulachs M.-D."/>
            <person name="Poelchau M."/>
            <person name="Qu J."/>
            <person name="Schaub F."/>
            <person name="Wada-Katsumata A."/>
            <person name="Worley K.C."/>
            <person name="Xie Q."/>
            <person name="Ylla G."/>
            <person name="Poulsen M."/>
            <person name="Gibbs R.A."/>
            <person name="Schal C."/>
            <person name="Richards S."/>
            <person name="Belles X."/>
            <person name="Korb J."/>
            <person name="Bornberg-Bauer E."/>
        </authorList>
    </citation>
    <scope>NUCLEOTIDE SEQUENCE [LARGE SCALE GENOMIC DNA]</scope>
    <source>
        <tissue evidence="3">Whole body</tissue>
    </source>
</reference>
<evidence type="ECO:0000256" key="1">
    <source>
        <dbReference type="SAM" id="Phobius"/>
    </source>
</evidence>
<evidence type="ECO:0000313" key="4">
    <source>
        <dbReference type="Proteomes" id="UP000235965"/>
    </source>
</evidence>
<feature type="domain" description="Methyltransferase type 11" evidence="2">
    <location>
        <begin position="107"/>
        <end position="201"/>
    </location>
</feature>
<comment type="caution">
    <text evidence="3">The sequence shown here is derived from an EMBL/GenBank/DDBJ whole genome shotgun (WGS) entry which is preliminary data.</text>
</comment>
<dbReference type="SUPFAM" id="SSF53335">
    <property type="entry name" value="S-adenosyl-L-methionine-dependent methyltransferases"/>
    <property type="match status" value="1"/>
</dbReference>
<evidence type="ECO:0000259" key="2">
    <source>
        <dbReference type="Pfam" id="PF08241"/>
    </source>
</evidence>
<dbReference type="GO" id="GO:0008757">
    <property type="term" value="F:S-adenosylmethionine-dependent methyltransferase activity"/>
    <property type="evidence" value="ECO:0007669"/>
    <property type="project" value="InterPro"/>
</dbReference>
<proteinExistence type="predicted"/>
<feature type="transmembrane region" description="Helical" evidence="1">
    <location>
        <begin position="28"/>
        <end position="50"/>
    </location>
</feature>